<dbReference type="Proteomes" id="UP001432322">
    <property type="component" value="Unassembled WGS sequence"/>
</dbReference>
<keyword evidence="2" id="KW-1185">Reference proteome</keyword>
<organism evidence="1 2">
    <name type="scientific">Pristionchus fissidentatus</name>
    <dbReference type="NCBI Taxonomy" id="1538716"/>
    <lineage>
        <taxon>Eukaryota</taxon>
        <taxon>Metazoa</taxon>
        <taxon>Ecdysozoa</taxon>
        <taxon>Nematoda</taxon>
        <taxon>Chromadorea</taxon>
        <taxon>Rhabditida</taxon>
        <taxon>Rhabditina</taxon>
        <taxon>Diplogasteromorpha</taxon>
        <taxon>Diplogasteroidea</taxon>
        <taxon>Neodiplogasteridae</taxon>
        <taxon>Pristionchus</taxon>
    </lineage>
</organism>
<evidence type="ECO:0000313" key="2">
    <source>
        <dbReference type="Proteomes" id="UP001432322"/>
    </source>
</evidence>
<feature type="non-terminal residue" evidence="1">
    <location>
        <position position="1"/>
    </location>
</feature>
<accession>A0AAV5URJ7</accession>
<proteinExistence type="predicted"/>
<gene>
    <name evidence="1" type="ORF">PFISCL1PPCAC_393</name>
</gene>
<reference evidence="1" key="1">
    <citation type="submission" date="2023-10" db="EMBL/GenBank/DDBJ databases">
        <title>Genome assembly of Pristionchus species.</title>
        <authorList>
            <person name="Yoshida K."/>
            <person name="Sommer R.J."/>
        </authorList>
    </citation>
    <scope>NUCLEOTIDE SEQUENCE</scope>
    <source>
        <strain evidence="1">RS5133</strain>
    </source>
</reference>
<dbReference type="EMBL" id="BTSY01000001">
    <property type="protein sequence ID" value="GMT09096.1"/>
    <property type="molecule type" value="Genomic_DNA"/>
</dbReference>
<dbReference type="AlphaFoldDB" id="A0AAV5URJ7"/>
<evidence type="ECO:0000313" key="1">
    <source>
        <dbReference type="EMBL" id="GMT09096.1"/>
    </source>
</evidence>
<name>A0AAV5URJ7_9BILA</name>
<comment type="caution">
    <text evidence="1">The sequence shown here is derived from an EMBL/GenBank/DDBJ whole genome shotgun (WGS) entry which is preliminary data.</text>
</comment>
<sequence>ERFRLCTVAPPPQRTFWYHLRKRLPIYAWPIVAGGVILIDWNHTREWKANGRVSVLDVELLGKMGTFTVSYFARKAFWEKKHYWAASVAAYWIGICWDRAGMAKAEMMKGHSRMFADRVAAIPKGADPWKY</sequence>
<protein>
    <submittedName>
        <fullName evidence="1">Uncharacterized protein</fullName>
    </submittedName>
</protein>